<feature type="region of interest" description="Disordered" evidence="2">
    <location>
        <begin position="59"/>
        <end position="150"/>
    </location>
</feature>
<keyword evidence="1" id="KW-0808">Transferase</keyword>
<keyword evidence="4" id="KW-1185">Reference proteome</keyword>
<dbReference type="Proteomes" id="UP000551758">
    <property type="component" value="Unassembled WGS sequence"/>
</dbReference>
<proteinExistence type="predicted"/>
<dbReference type="GO" id="GO:0008194">
    <property type="term" value="F:UDP-glycosyltransferase activity"/>
    <property type="evidence" value="ECO:0007669"/>
    <property type="project" value="InterPro"/>
</dbReference>
<dbReference type="InterPro" id="IPR002213">
    <property type="entry name" value="UDP_glucos_trans"/>
</dbReference>
<evidence type="ECO:0000256" key="1">
    <source>
        <dbReference type="ARBA" id="ARBA00022679"/>
    </source>
</evidence>
<reference evidence="3 4" key="1">
    <citation type="journal article" date="2020" name="Mol. Biol. Evol.">
        <title>Interspecific Gene Flow and the Evolution of Specialization in Black and White Rhinoceros.</title>
        <authorList>
            <person name="Moodley Y."/>
            <person name="Westbury M.V."/>
            <person name="Russo I.M."/>
            <person name="Gopalakrishnan S."/>
            <person name="Rakotoarivelo A."/>
            <person name="Olsen R.A."/>
            <person name="Prost S."/>
            <person name="Tunstall T."/>
            <person name="Ryder O.A."/>
            <person name="Dalen L."/>
            <person name="Bruford M.W."/>
        </authorList>
    </citation>
    <scope>NUCLEOTIDE SEQUENCE [LARGE SCALE GENOMIC DNA]</scope>
    <source>
        <strain evidence="3">SBR-YM</strain>
        <tissue evidence="3">Skin</tissue>
    </source>
</reference>
<evidence type="ECO:0000313" key="4">
    <source>
        <dbReference type="Proteomes" id="UP000551758"/>
    </source>
</evidence>
<evidence type="ECO:0000313" key="3">
    <source>
        <dbReference type="EMBL" id="KAF5919345.1"/>
    </source>
</evidence>
<protein>
    <submittedName>
        <fullName evidence="3">Uncharacterized protein</fullName>
    </submittedName>
</protein>
<dbReference type="Pfam" id="PF00201">
    <property type="entry name" value="UDPGT"/>
    <property type="match status" value="1"/>
</dbReference>
<accession>A0A7J7EU53</accession>
<comment type="caution">
    <text evidence="3">The sequence shown here is derived from an EMBL/GenBank/DDBJ whole genome shotgun (WGS) entry which is preliminary data.</text>
</comment>
<organism evidence="3 4">
    <name type="scientific">Diceros bicornis minor</name>
    <name type="common">South-central black rhinoceros</name>
    <dbReference type="NCBI Taxonomy" id="77932"/>
    <lineage>
        <taxon>Eukaryota</taxon>
        <taxon>Metazoa</taxon>
        <taxon>Chordata</taxon>
        <taxon>Craniata</taxon>
        <taxon>Vertebrata</taxon>
        <taxon>Euteleostomi</taxon>
        <taxon>Mammalia</taxon>
        <taxon>Eutheria</taxon>
        <taxon>Laurasiatheria</taxon>
        <taxon>Perissodactyla</taxon>
        <taxon>Rhinocerotidae</taxon>
        <taxon>Diceros</taxon>
    </lineage>
</organism>
<gene>
    <name evidence="3" type="ORF">HPG69_010745</name>
</gene>
<sequence>MEYPKPVMPNMIFIGGINCHQGKPLSKECRAPNAAPQGRNAARFLSNPFLGRQARKTELASLASRSRSGVLSPPLHRRRQALKPPKPPRGRGASGRRVPAAGTTERTPGNAASRAGPGGAHLALLRPCRPLGPDASHVPPASRAPAPLTV</sequence>
<evidence type="ECO:0000256" key="2">
    <source>
        <dbReference type="SAM" id="MobiDB-lite"/>
    </source>
</evidence>
<dbReference type="EMBL" id="JACDTQ010002363">
    <property type="protein sequence ID" value="KAF5919345.1"/>
    <property type="molecule type" value="Genomic_DNA"/>
</dbReference>
<feature type="compositionally biased region" description="Basic residues" evidence="2">
    <location>
        <begin position="75"/>
        <end position="89"/>
    </location>
</feature>
<dbReference type="AlphaFoldDB" id="A0A7J7EU53"/>
<name>A0A7J7EU53_DICBM</name>